<evidence type="ECO:0000313" key="3">
    <source>
        <dbReference type="Proteomes" id="UP000178759"/>
    </source>
</evidence>
<comment type="caution">
    <text evidence="2">The sequence shown here is derived from an EMBL/GenBank/DDBJ whole genome shotgun (WGS) entry which is preliminary data.</text>
</comment>
<accession>A0A1F6AHC6</accession>
<name>A0A1F6AHC6_9BACT</name>
<feature type="transmembrane region" description="Helical" evidence="1">
    <location>
        <begin position="57"/>
        <end position="82"/>
    </location>
</feature>
<keyword evidence="1" id="KW-1133">Transmembrane helix</keyword>
<protein>
    <recommendedName>
        <fullName evidence="4">DUF2062 domain-containing protein</fullName>
    </recommendedName>
</protein>
<gene>
    <name evidence="2" type="ORF">A3A79_03075</name>
</gene>
<evidence type="ECO:0000313" key="2">
    <source>
        <dbReference type="EMBL" id="OGG24148.1"/>
    </source>
</evidence>
<evidence type="ECO:0000256" key="1">
    <source>
        <dbReference type="SAM" id="Phobius"/>
    </source>
</evidence>
<dbReference type="AlphaFoldDB" id="A0A1F6AHC6"/>
<proteinExistence type="predicted"/>
<keyword evidence="1" id="KW-0812">Transmembrane</keyword>
<keyword evidence="1" id="KW-0472">Membrane</keyword>
<dbReference type="EMBL" id="MFJV01000001">
    <property type="protein sequence ID" value="OGG24148.1"/>
    <property type="molecule type" value="Genomic_DNA"/>
</dbReference>
<organism evidence="2 3">
    <name type="scientific">Candidatus Gottesmanbacteria bacterium RIFCSPLOWO2_01_FULL_43_11b</name>
    <dbReference type="NCBI Taxonomy" id="1798392"/>
    <lineage>
        <taxon>Bacteria</taxon>
        <taxon>Candidatus Gottesmaniibacteriota</taxon>
    </lineage>
</organism>
<dbReference type="STRING" id="1798392.A3A79_03075"/>
<reference evidence="2 3" key="1">
    <citation type="journal article" date="2016" name="Nat. Commun.">
        <title>Thousands of microbial genomes shed light on interconnected biogeochemical processes in an aquifer system.</title>
        <authorList>
            <person name="Anantharaman K."/>
            <person name="Brown C.T."/>
            <person name="Hug L.A."/>
            <person name="Sharon I."/>
            <person name="Castelle C.J."/>
            <person name="Probst A.J."/>
            <person name="Thomas B.C."/>
            <person name="Singh A."/>
            <person name="Wilkins M.J."/>
            <person name="Karaoz U."/>
            <person name="Brodie E.L."/>
            <person name="Williams K.H."/>
            <person name="Hubbard S.S."/>
            <person name="Banfield J.F."/>
        </authorList>
    </citation>
    <scope>NUCLEOTIDE SEQUENCE [LARGE SCALE GENOMIC DNA]</scope>
</reference>
<feature type="transmembrane region" description="Helical" evidence="1">
    <location>
        <begin position="12"/>
        <end position="37"/>
    </location>
</feature>
<evidence type="ECO:0008006" key="4">
    <source>
        <dbReference type="Google" id="ProtNLM"/>
    </source>
</evidence>
<sequence length="88" mass="9823">MKKLDGHTTGMAAGGFFALVHVVWSFMVMAGMAQPYLDFVIGLHFLNNPFVVRDFVLGTAITLVAVTFVVGYLFGWVFAWVWNRVHGK</sequence>
<dbReference type="Proteomes" id="UP000178759">
    <property type="component" value="Unassembled WGS sequence"/>
</dbReference>